<protein>
    <submittedName>
        <fullName evidence="1">Uncharacterized protein</fullName>
    </submittedName>
</protein>
<name>A0AAU9KYP2_9STRA</name>
<organism evidence="1 2">
    <name type="scientific">Peronospora belbahrii</name>
    <dbReference type="NCBI Taxonomy" id="622444"/>
    <lineage>
        <taxon>Eukaryota</taxon>
        <taxon>Sar</taxon>
        <taxon>Stramenopiles</taxon>
        <taxon>Oomycota</taxon>
        <taxon>Peronosporomycetes</taxon>
        <taxon>Peronosporales</taxon>
        <taxon>Peronosporaceae</taxon>
        <taxon>Peronospora</taxon>
    </lineage>
</organism>
<sequence length="167" mass="18977">MDACLQKFKLSMGSVSIIPTTSDEVAASTRRRVAHWDNKREKCNNCEHIYLTTLSQHLGFCSVDCKSNMVYLEKVNRTIRAMKEAIDERLSIQEKAFIDEPTMQQDPHQIKTDQQSKLQSHQTSLQCDVAEANASHSLKHATSFAEFGIESRVLDTGKFEWSFSAAY</sequence>
<gene>
    <name evidence="1" type="ORF">PBS003_LOCUS2626</name>
</gene>
<evidence type="ECO:0000313" key="2">
    <source>
        <dbReference type="Proteomes" id="UP001160483"/>
    </source>
</evidence>
<comment type="caution">
    <text evidence="1">The sequence shown here is derived from an EMBL/GenBank/DDBJ whole genome shotgun (WGS) entry which is preliminary data.</text>
</comment>
<dbReference type="AlphaFoldDB" id="A0AAU9KYP2"/>
<evidence type="ECO:0000313" key="1">
    <source>
        <dbReference type="EMBL" id="CAH0475817.1"/>
    </source>
</evidence>
<dbReference type="Proteomes" id="UP001160483">
    <property type="component" value="Unassembled WGS sequence"/>
</dbReference>
<reference evidence="1" key="1">
    <citation type="submission" date="2021-11" db="EMBL/GenBank/DDBJ databases">
        <authorList>
            <person name="Islam A."/>
            <person name="Islam S."/>
            <person name="Flora M.S."/>
            <person name="Rahman M."/>
            <person name="Ziaur R.M."/>
            <person name="Epstein J.H."/>
            <person name="Hassan M."/>
            <person name="Klassen M."/>
            <person name="Woodard K."/>
            <person name="Webb A."/>
            <person name="Webby R.J."/>
            <person name="El Zowalaty M.E."/>
        </authorList>
    </citation>
    <scope>NUCLEOTIDE SEQUENCE</scope>
    <source>
        <strain evidence="1">Pbs3</strain>
    </source>
</reference>
<dbReference type="EMBL" id="CAKKTJ010000131">
    <property type="protein sequence ID" value="CAH0475817.1"/>
    <property type="molecule type" value="Genomic_DNA"/>
</dbReference>
<accession>A0AAU9KYP2</accession>
<proteinExistence type="predicted"/>